<keyword evidence="4" id="KW-1185">Reference proteome</keyword>
<sequence>MKHNTHYFIAVPIEKEQQTIIQNWLATKKDKLPFQSWVHQNDYHITLAFLGHVDSNHLLKQLSERINNKMENIQPFILSLKDMNVFGRSDAPRIFWAGVEDSISLDHLQSEVFQACTEIGFTLDSKPFRPHITLARRWKSERPFEKTEEFQQAFSNIQAPFRVNKIHLYRTHLDRSPKYEAIEVFPLQGEQ</sequence>
<dbReference type="Gene3D" id="3.90.1140.10">
    <property type="entry name" value="Cyclic phosphodiesterase"/>
    <property type="match status" value="1"/>
</dbReference>
<dbReference type="RefSeq" id="WP_136352088.1">
    <property type="nucleotide sequence ID" value="NZ_CP046266.1"/>
</dbReference>
<dbReference type="AlphaFoldDB" id="A0A4S4C2S5"/>
<comment type="catalytic activity">
    <reaction evidence="2">
        <text>a 3'-end 2',3'-cyclophospho-ribonucleotide-RNA + H2O = a 3'-end 2'-phospho-ribonucleotide-RNA + H(+)</text>
        <dbReference type="Rhea" id="RHEA:11828"/>
        <dbReference type="Rhea" id="RHEA-COMP:10464"/>
        <dbReference type="Rhea" id="RHEA-COMP:17353"/>
        <dbReference type="ChEBI" id="CHEBI:15377"/>
        <dbReference type="ChEBI" id="CHEBI:15378"/>
        <dbReference type="ChEBI" id="CHEBI:83064"/>
        <dbReference type="ChEBI" id="CHEBI:173113"/>
        <dbReference type="EC" id="3.1.4.58"/>
    </reaction>
</comment>
<dbReference type="EMBL" id="SSNT01000003">
    <property type="protein sequence ID" value="THF82003.1"/>
    <property type="molecule type" value="Genomic_DNA"/>
</dbReference>
<dbReference type="PANTHER" id="PTHR35561:SF1">
    <property type="entry name" value="RNA 2',3'-CYCLIC PHOSPHODIESTERASE"/>
    <property type="match status" value="1"/>
</dbReference>
<proteinExistence type="inferred from homology"/>
<evidence type="ECO:0000313" key="3">
    <source>
        <dbReference type="EMBL" id="THF82003.1"/>
    </source>
</evidence>
<dbReference type="GO" id="GO:0008664">
    <property type="term" value="F:RNA 2',3'-cyclic 3'-phosphodiesterase activity"/>
    <property type="evidence" value="ECO:0007669"/>
    <property type="project" value="UniProtKB-EC"/>
</dbReference>
<reference evidence="3 4" key="1">
    <citation type="submission" date="2019-04" db="EMBL/GenBank/DDBJ databases">
        <title>Bacillus sediminilitoris sp. nov., isolated from a tidal flat sediment on the East China Sea.</title>
        <authorList>
            <person name="Wei Y."/>
            <person name="Mao H."/>
            <person name="Fang J."/>
        </authorList>
    </citation>
    <scope>NUCLEOTIDE SEQUENCE [LARGE SCALE GENOMIC DNA]</scope>
    <source>
        <strain evidence="3 4">DSL-17</strain>
    </source>
</reference>
<evidence type="ECO:0000256" key="2">
    <source>
        <dbReference type="HAMAP-Rule" id="MF_01940"/>
    </source>
</evidence>
<comment type="caution">
    <text evidence="3">The sequence shown here is derived from an EMBL/GenBank/DDBJ whole genome shotgun (WGS) entry which is preliminary data.</text>
</comment>
<dbReference type="SUPFAM" id="SSF55144">
    <property type="entry name" value="LigT-like"/>
    <property type="match status" value="1"/>
</dbReference>
<dbReference type="Pfam" id="PF13563">
    <property type="entry name" value="2_5_RNA_ligase2"/>
    <property type="match status" value="1"/>
</dbReference>
<evidence type="ECO:0000313" key="4">
    <source>
        <dbReference type="Proteomes" id="UP000310334"/>
    </source>
</evidence>
<dbReference type="GO" id="GO:0004113">
    <property type="term" value="F:2',3'-cyclic-nucleotide 3'-phosphodiesterase activity"/>
    <property type="evidence" value="ECO:0007669"/>
    <property type="project" value="InterPro"/>
</dbReference>
<feature type="short sequence motif" description="HXTX 2" evidence="2">
    <location>
        <begin position="131"/>
        <end position="134"/>
    </location>
</feature>
<keyword evidence="1 2" id="KW-0378">Hydrolase</keyword>
<name>A0A4S4C2S5_9BACI</name>
<accession>A0A4S4C2S5</accession>
<protein>
    <recommendedName>
        <fullName evidence="2">RNA 2',3'-cyclic phosphodiesterase</fullName>
        <shortName evidence="2">RNA 2',3'-CPDase</shortName>
        <ecNumber evidence="2">3.1.4.58</ecNumber>
    </recommendedName>
</protein>
<gene>
    <name evidence="3" type="primary">thpR</name>
    <name evidence="3" type="ORF">E6W99_04985</name>
</gene>
<dbReference type="HAMAP" id="MF_01940">
    <property type="entry name" value="RNA_CPDase"/>
    <property type="match status" value="1"/>
</dbReference>
<feature type="active site" description="Proton donor" evidence="2">
    <location>
        <position position="44"/>
    </location>
</feature>
<dbReference type="Proteomes" id="UP000310334">
    <property type="component" value="Unassembled WGS sequence"/>
</dbReference>
<organism evidence="3 4">
    <name type="scientific">Metabacillus sediminilitoris</name>
    <dbReference type="NCBI Taxonomy" id="2567941"/>
    <lineage>
        <taxon>Bacteria</taxon>
        <taxon>Bacillati</taxon>
        <taxon>Bacillota</taxon>
        <taxon>Bacilli</taxon>
        <taxon>Bacillales</taxon>
        <taxon>Bacillaceae</taxon>
        <taxon>Metabacillus</taxon>
    </lineage>
</organism>
<evidence type="ECO:0000256" key="1">
    <source>
        <dbReference type="ARBA" id="ARBA00022801"/>
    </source>
</evidence>
<comment type="similarity">
    <text evidence="2">Belongs to the 2H phosphoesterase superfamily. ThpR family.</text>
</comment>
<comment type="function">
    <text evidence="2">Hydrolyzes RNA 2',3'-cyclic phosphodiester to an RNA 2'-phosphomonoester.</text>
</comment>
<feature type="active site" description="Proton acceptor" evidence="2">
    <location>
        <position position="131"/>
    </location>
</feature>
<dbReference type="EC" id="3.1.4.58" evidence="2"/>
<dbReference type="NCBIfam" id="TIGR02258">
    <property type="entry name" value="2_5_ligase"/>
    <property type="match status" value="1"/>
</dbReference>
<dbReference type="InterPro" id="IPR004175">
    <property type="entry name" value="RNA_CPDase"/>
</dbReference>
<feature type="short sequence motif" description="HXTX 1" evidence="2">
    <location>
        <begin position="44"/>
        <end position="47"/>
    </location>
</feature>
<dbReference type="InterPro" id="IPR009097">
    <property type="entry name" value="Cyclic_Pdiesterase"/>
</dbReference>
<dbReference type="PANTHER" id="PTHR35561">
    <property type="entry name" value="RNA 2',3'-CYCLIC PHOSPHODIESTERASE"/>
    <property type="match status" value="1"/>
</dbReference>
<dbReference type="OrthoDB" id="9789350at2"/>